<gene>
    <name evidence="2" type="ORF">GJ744_002390</name>
</gene>
<reference evidence="2" key="1">
    <citation type="submission" date="2020-02" db="EMBL/GenBank/DDBJ databases">
        <authorList>
            <person name="Palmer J.M."/>
        </authorList>
    </citation>
    <scope>NUCLEOTIDE SEQUENCE</scope>
    <source>
        <strain evidence="2">EPUS1.4</strain>
        <tissue evidence="2">Thallus</tissue>
    </source>
</reference>
<evidence type="ECO:0000313" key="2">
    <source>
        <dbReference type="EMBL" id="KAF7512228.1"/>
    </source>
</evidence>
<protein>
    <submittedName>
        <fullName evidence="2">Uncharacterized protein</fullName>
    </submittedName>
</protein>
<feature type="chain" id="PRO_5034866408" evidence="1">
    <location>
        <begin position="19"/>
        <end position="90"/>
    </location>
</feature>
<evidence type="ECO:0000313" key="3">
    <source>
        <dbReference type="Proteomes" id="UP000606974"/>
    </source>
</evidence>
<comment type="caution">
    <text evidence="2">The sequence shown here is derived from an EMBL/GenBank/DDBJ whole genome shotgun (WGS) entry which is preliminary data.</text>
</comment>
<name>A0A8H7AN60_9EURO</name>
<sequence>MMASTALLLVLMAAAAAAGHVAEAEESSEEPFNELIVDASCYYATKTTSFSDSLASMDAQTLELRRESQKCLLGNVFRSPYCPFLDCLVV</sequence>
<keyword evidence="3" id="KW-1185">Reference proteome</keyword>
<organism evidence="2 3">
    <name type="scientific">Endocarpon pusillum</name>
    <dbReference type="NCBI Taxonomy" id="364733"/>
    <lineage>
        <taxon>Eukaryota</taxon>
        <taxon>Fungi</taxon>
        <taxon>Dikarya</taxon>
        <taxon>Ascomycota</taxon>
        <taxon>Pezizomycotina</taxon>
        <taxon>Eurotiomycetes</taxon>
        <taxon>Chaetothyriomycetidae</taxon>
        <taxon>Verrucariales</taxon>
        <taxon>Verrucariaceae</taxon>
        <taxon>Endocarpon</taxon>
    </lineage>
</organism>
<accession>A0A8H7AN60</accession>
<proteinExistence type="predicted"/>
<keyword evidence="1" id="KW-0732">Signal</keyword>
<dbReference type="EMBL" id="JAACFV010000014">
    <property type="protein sequence ID" value="KAF7512228.1"/>
    <property type="molecule type" value="Genomic_DNA"/>
</dbReference>
<feature type="signal peptide" evidence="1">
    <location>
        <begin position="1"/>
        <end position="18"/>
    </location>
</feature>
<dbReference type="Proteomes" id="UP000606974">
    <property type="component" value="Unassembled WGS sequence"/>
</dbReference>
<evidence type="ECO:0000256" key="1">
    <source>
        <dbReference type="SAM" id="SignalP"/>
    </source>
</evidence>
<dbReference type="AlphaFoldDB" id="A0A8H7AN60"/>